<accession>A0AA89C806</accession>
<dbReference type="EMBL" id="VSWD01000004">
    <property type="protein sequence ID" value="KAK3104751.1"/>
    <property type="molecule type" value="Genomic_DNA"/>
</dbReference>
<reference evidence="1" key="1">
    <citation type="submission" date="2019-08" db="EMBL/GenBank/DDBJ databases">
        <title>The improved chromosome-level genome for the pearl oyster Pinctada fucata martensii using PacBio sequencing and Hi-C.</title>
        <authorList>
            <person name="Zheng Z."/>
        </authorList>
    </citation>
    <scope>NUCLEOTIDE SEQUENCE</scope>
    <source>
        <strain evidence="1">ZZ-2019</strain>
        <tissue evidence="1">Adductor muscle</tissue>
    </source>
</reference>
<evidence type="ECO:0000313" key="2">
    <source>
        <dbReference type="Proteomes" id="UP001186944"/>
    </source>
</evidence>
<dbReference type="Proteomes" id="UP001186944">
    <property type="component" value="Unassembled WGS sequence"/>
</dbReference>
<keyword evidence="2" id="KW-1185">Reference proteome</keyword>
<comment type="caution">
    <text evidence="1">The sequence shown here is derived from an EMBL/GenBank/DDBJ whole genome shotgun (WGS) entry which is preliminary data.</text>
</comment>
<dbReference type="AlphaFoldDB" id="A0AA89C806"/>
<proteinExistence type="predicted"/>
<name>A0AA89C806_PINIB</name>
<evidence type="ECO:0000313" key="1">
    <source>
        <dbReference type="EMBL" id="KAK3104751.1"/>
    </source>
</evidence>
<organism evidence="1 2">
    <name type="scientific">Pinctada imbricata</name>
    <name type="common">Atlantic pearl-oyster</name>
    <name type="synonym">Pinctada martensii</name>
    <dbReference type="NCBI Taxonomy" id="66713"/>
    <lineage>
        <taxon>Eukaryota</taxon>
        <taxon>Metazoa</taxon>
        <taxon>Spiralia</taxon>
        <taxon>Lophotrochozoa</taxon>
        <taxon>Mollusca</taxon>
        <taxon>Bivalvia</taxon>
        <taxon>Autobranchia</taxon>
        <taxon>Pteriomorphia</taxon>
        <taxon>Pterioida</taxon>
        <taxon>Pterioidea</taxon>
        <taxon>Pteriidae</taxon>
        <taxon>Pinctada</taxon>
    </lineage>
</organism>
<gene>
    <name evidence="1" type="ORF">FSP39_009316</name>
</gene>
<protein>
    <submittedName>
        <fullName evidence="1">Uncharacterized protein</fullName>
    </submittedName>
</protein>
<sequence>MLDVVVRGNFCNDCALYGVRPPAVVPLLKHCLSTANNVQPRLKLNAYATRRYTHAFTRDTNAEHPCNGRALTVIDRSSFRVLPRLLQIEITYRIAWRRSSSGNYCDASSVSTTKSGEGTLYCQTCSPKITIKDPMSYVCTDFSVSEDWTAGENTVTFDFTRANSPSFYVGYSTCCWITLENGGAMSMSVMSLVNTTSIDRNGVMKINSSPVTSVSPVTRLIQNCNYTITIPGFNMNSYTCDPQSGGVYQQCVNMPPYDDFQITYCVSAADVLARTNNTRRCADTCREYCYLTCMAELYGDQNTAEVTSECICGTSGNTDTETQLPNWCLTPQGNCDFFSSCVPSRFSTCDNVKKAMTELHEQCLWFAGKSLNQNCSSNNWIRDVRKCFQSYLMTSVFLADVSLCSDFTDTLYHEAYVVCFSDTTYDEHFCQLPESFRLAFNAELVPLIPMAVQQDNAVNNLLDSMANC</sequence>